<dbReference type="RefSeq" id="XP_067083509.1">
    <property type="nucleotide sequence ID" value="XM_067227408.1"/>
</dbReference>
<gene>
    <name evidence="2" type="ORF">TEOVI_000496200</name>
</gene>
<proteinExistence type="predicted"/>
<organism evidence="2 3">
    <name type="scientific">Trypanosoma equiperdum</name>
    <dbReference type="NCBI Taxonomy" id="5694"/>
    <lineage>
        <taxon>Eukaryota</taxon>
        <taxon>Discoba</taxon>
        <taxon>Euglenozoa</taxon>
        <taxon>Kinetoplastea</taxon>
        <taxon>Metakinetoplastina</taxon>
        <taxon>Trypanosomatida</taxon>
        <taxon>Trypanosomatidae</taxon>
        <taxon>Trypanosoma</taxon>
    </lineage>
</organism>
<feature type="transmembrane region" description="Helical" evidence="1">
    <location>
        <begin position="143"/>
        <end position="161"/>
    </location>
</feature>
<dbReference type="VEuPathDB" id="TriTrypDB:TEOVI_000496200"/>
<keyword evidence="3" id="KW-1185">Reference proteome</keyword>
<feature type="transmembrane region" description="Helical" evidence="1">
    <location>
        <begin position="36"/>
        <end position="58"/>
    </location>
</feature>
<feature type="transmembrane region" description="Helical" evidence="1">
    <location>
        <begin position="225"/>
        <end position="255"/>
    </location>
</feature>
<evidence type="ECO:0000256" key="1">
    <source>
        <dbReference type="SAM" id="Phobius"/>
    </source>
</evidence>
<comment type="caution">
    <text evidence="2">The sequence shown here is derived from an EMBL/GenBank/DDBJ whole genome shotgun (WGS) entry which is preliminary data.</text>
</comment>
<evidence type="ECO:0000313" key="2">
    <source>
        <dbReference type="EMBL" id="SCU73090.1"/>
    </source>
</evidence>
<keyword evidence="1" id="KW-1133">Transmembrane helix</keyword>
<keyword evidence="1" id="KW-0472">Membrane</keyword>
<dbReference type="EMBL" id="CZPT02001987">
    <property type="protein sequence ID" value="SCU73090.1"/>
    <property type="molecule type" value="Genomic_DNA"/>
</dbReference>
<keyword evidence="1" id="KW-0812">Transmembrane</keyword>
<sequence length="270" mass="27698">MLSVVVLVQSDAGVPIAPVLPLPQIVSGCPTAEPGVVGFSVVIVIAILPAGSSCSFVLSSSRLSSVAKHAPCFACANSDFATSILLAQHVTAVSSNVLGKSAGFAVAISAMTSCAPAMRDAAAIPSVVSGPASVKDSRTARCVWANFAAISAAAAALLPRFPAAISVALAAARPVSSAFDVATLSILSAFVAKVLRYVHCVFGVRSYHRCQADTYQGPLSGTCHLLLLTAAFCEIHSLLIGACFVLMVSSCLYVIKLEGEEITFCVFPFC</sequence>
<protein>
    <submittedName>
        <fullName evidence="2">Uncharacterized protein</fullName>
    </submittedName>
</protein>
<dbReference type="GeneID" id="92378902"/>
<reference evidence="2" key="1">
    <citation type="submission" date="2016-09" db="EMBL/GenBank/DDBJ databases">
        <authorList>
            <person name="Hebert L."/>
            <person name="Moumen B."/>
        </authorList>
    </citation>
    <scope>NUCLEOTIDE SEQUENCE [LARGE SCALE GENOMIC DNA]</scope>
    <source>
        <strain evidence="2">OVI</strain>
    </source>
</reference>
<evidence type="ECO:0000313" key="3">
    <source>
        <dbReference type="Proteomes" id="UP000195570"/>
    </source>
</evidence>
<feature type="transmembrane region" description="Helical" evidence="1">
    <location>
        <begin position="181"/>
        <end position="204"/>
    </location>
</feature>
<dbReference type="AlphaFoldDB" id="A0A1G4IKI1"/>
<dbReference type="Proteomes" id="UP000195570">
    <property type="component" value="Unassembled WGS sequence"/>
</dbReference>
<accession>A0A1G4IKI1</accession>
<name>A0A1G4IKI1_TRYEQ</name>